<proteinExistence type="predicted"/>
<keyword evidence="2" id="KW-1185">Reference proteome</keyword>
<reference evidence="1 2" key="1">
    <citation type="submission" date="2018-04" db="EMBL/GenBank/DDBJ databases">
        <title>Active sludge and wastewater microbial communities from Klosterneuburg, Austria.</title>
        <authorList>
            <person name="Wagner M."/>
        </authorList>
    </citation>
    <scope>NUCLEOTIDE SEQUENCE [LARGE SCALE GENOMIC DNA]</scope>
    <source>
        <strain evidence="1 2">Nm 57</strain>
    </source>
</reference>
<dbReference type="EMBL" id="QICQ01000022">
    <property type="protein sequence ID" value="PXV79683.1"/>
    <property type="molecule type" value="Genomic_DNA"/>
</dbReference>
<comment type="caution">
    <text evidence="1">The sequence shown here is derived from an EMBL/GenBank/DDBJ whole genome shotgun (WGS) entry which is preliminary data.</text>
</comment>
<sequence length="61" mass="6945">MLLPIGVDVTDEDACVNDYCADDESRQSSLISISFRITHVFCLFHPHIEFIAIFFIANIQI</sequence>
<protein>
    <submittedName>
        <fullName evidence="1">Uncharacterized protein</fullName>
    </submittedName>
</protein>
<accession>A0ABX5M5G3</accession>
<gene>
    <name evidence="1" type="ORF">C8R14_1221</name>
</gene>
<evidence type="ECO:0000313" key="1">
    <source>
        <dbReference type="EMBL" id="PXV79683.1"/>
    </source>
</evidence>
<name>A0ABX5M5G3_9PROT</name>
<dbReference type="Proteomes" id="UP000247780">
    <property type="component" value="Unassembled WGS sequence"/>
</dbReference>
<evidence type="ECO:0000313" key="2">
    <source>
        <dbReference type="Proteomes" id="UP000247780"/>
    </source>
</evidence>
<organism evidence="1 2">
    <name type="scientific">Nitrosomonas eutropha</name>
    <dbReference type="NCBI Taxonomy" id="916"/>
    <lineage>
        <taxon>Bacteria</taxon>
        <taxon>Pseudomonadati</taxon>
        <taxon>Pseudomonadota</taxon>
        <taxon>Betaproteobacteria</taxon>
        <taxon>Nitrosomonadales</taxon>
        <taxon>Nitrosomonadaceae</taxon>
        <taxon>Nitrosomonas</taxon>
    </lineage>
</organism>